<reference evidence="1" key="1">
    <citation type="submission" date="2020-03" db="EMBL/GenBank/DDBJ databases">
        <title>The deep terrestrial virosphere.</title>
        <authorList>
            <person name="Holmfeldt K."/>
            <person name="Nilsson E."/>
            <person name="Simone D."/>
            <person name="Lopez-Fernandez M."/>
            <person name="Wu X."/>
            <person name="de Brujin I."/>
            <person name="Lundin D."/>
            <person name="Andersson A."/>
            <person name="Bertilsson S."/>
            <person name="Dopson M."/>
        </authorList>
    </citation>
    <scope>NUCLEOTIDE SEQUENCE</scope>
    <source>
        <strain evidence="1">MM415B03272</strain>
    </source>
</reference>
<proteinExistence type="predicted"/>
<evidence type="ECO:0000313" key="1">
    <source>
        <dbReference type="EMBL" id="QJA91704.1"/>
    </source>
</evidence>
<sequence>MSYDKNYYLKNKERMNKQSREYKQTHIERGKEYQKKYYQEHREEELKYSRKRNVELKWAALSHYSKGTMSCKWCGFSDIRALSIDHINNNGKEDRKITGMGTPFYQWLKNNNYPEGEYQVLCMNCQFIKKFHADDRELLGVEGMGRGLLNKLKKGVGKEDED</sequence>
<protein>
    <submittedName>
        <fullName evidence="1">Uncharacterized protein</fullName>
    </submittedName>
</protein>
<accession>A0A6M3LEB4</accession>
<dbReference type="AlphaFoldDB" id="A0A6M3LEB4"/>
<gene>
    <name evidence="1" type="ORF">MM415B03272_0010</name>
</gene>
<name>A0A6M3LEB4_9ZZZZ</name>
<organism evidence="1">
    <name type="scientific">viral metagenome</name>
    <dbReference type="NCBI Taxonomy" id="1070528"/>
    <lineage>
        <taxon>unclassified sequences</taxon>
        <taxon>metagenomes</taxon>
        <taxon>organismal metagenomes</taxon>
    </lineage>
</organism>
<dbReference type="EMBL" id="MT143007">
    <property type="protein sequence ID" value="QJA91704.1"/>
    <property type="molecule type" value="Genomic_DNA"/>
</dbReference>